<accession>A0A3P8U231</accession>
<organism evidence="2 3">
    <name type="scientific">Amphiprion percula</name>
    <name type="common">Orange clownfish</name>
    <name type="synonym">Lutjanus percula</name>
    <dbReference type="NCBI Taxonomy" id="161767"/>
    <lineage>
        <taxon>Eukaryota</taxon>
        <taxon>Metazoa</taxon>
        <taxon>Chordata</taxon>
        <taxon>Craniata</taxon>
        <taxon>Vertebrata</taxon>
        <taxon>Euteleostomi</taxon>
        <taxon>Actinopterygii</taxon>
        <taxon>Neopterygii</taxon>
        <taxon>Teleostei</taxon>
        <taxon>Neoteleostei</taxon>
        <taxon>Acanthomorphata</taxon>
        <taxon>Ovalentaria</taxon>
        <taxon>Pomacentridae</taxon>
        <taxon>Amphiprion</taxon>
    </lineage>
</organism>
<sequence length="124" mass="14034">LVLQLLSQLQVGLVSLLHLLALLVVVDGQLLQRLQHLLHLLLGQLVLRLQPAKLLLDLLVVIIFSPFLQRLSSASSLWMMFFRLLFLSFSFSYFFFHSSAVSSRFTDTVYLCPNMSVDLVSASL</sequence>
<protein>
    <submittedName>
        <fullName evidence="2">Uncharacterized protein</fullName>
    </submittedName>
</protein>
<feature type="transmembrane region" description="Helical" evidence="1">
    <location>
        <begin position="12"/>
        <end position="31"/>
    </location>
</feature>
<dbReference type="GeneTree" id="ENSGT01130000279786"/>
<evidence type="ECO:0000256" key="1">
    <source>
        <dbReference type="SAM" id="Phobius"/>
    </source>
</evidence>
<keyword evidence="1" id="KW-0812">Transmembrane</keyword>
<evidence type="ECO:0000313" key="2">
    <source>
        <dbReference type="Ensembl" id="ENSAPEP00000029343.1"/>
    </source>
</evidence>
<dbReference type="AlphaFoldDB" id="A0A3P8U231"/>
<reference evidence="2 3" key="1">
    <citation type="submission" date="2018-03" db="EMBL/GenBank/DDBJ databases">
        <title>Finding Nemo's genes: A chromosome-scale reference assembly of the genome of the orange clownfish Amphiprion percula.</title>
        <authorList>
            <person name="Lehmann R."/>
        </authorList>
    </citation>
    <scope>NUCLEOTIDE SEQUENCE</scope>
</reference>
<feature type="transmembrane region" description="Helical" evidence="1">
    <location>
        <begin position="77"/>
        <end position="96"/>
    </location>
</feature>
<evidence type="ECO:0000313" key="3">
    <source>
        <dbReference type="Proteomes" id="UP000265080"/>
    </source>
</evidence>
<feature type="transmembrane region" description="Helical" evidence="1">
    <location>
        <begin position="52"/>
        <end position="71"/>
    </location>
</feature>
<keyword evidence="1" id="KW-0472">Membrane</keyword>
<dbReference type="Ensembl" id="ENSAPET00000030132.1">
    <property type="protein sequence ID" value="ENSAPEP00000029343.1"/>
    <property type="gene ID" value="ENSAPEG00000020851.1"/>
</dbReference>
<reference evidence="2" key="2">
    <citation type="submission" date="2025-08" db="UniProtKB">
        <authorList>
            <consortium name="Ensembl"/>
        </authorList>
    </citation>
    <scope>IDENTIFICATION</scope>
</reference>
<name>A0A3P8U231_AMPPE</name>
<reference evidence="2" key="3">
    <citation type="submission" date="2025-09" db="UniProtKB">
        <authorList>
            <consortium name="Ensembl"/>
        </authorList>
    </citation>
    <scope>IDENTIFICATION</scope>
</reference>
<dbReference type="Proteomes" id="UP000265080">
    <property type="component" value="Chromosome 24"/>
</dbReference>
<keyword evidence="1" id="KW-1133">Transmembrane helix</keyword>
<proteinExistence type="predicted"/>
<keyword evidence="3" id="KW-1185">Reference proteome</keyword>